<proteinExistence type="predicted"/>
<organism evidence="2 3">
    <name type="scientific">Litchfieldella qijiaojingensis</name>
    <dbReference type="NCBI Taxonomy" id="980347"/>
    <lineage>
        <taxon>Bacteria</taxon>
        <taxon>Pseudomonadati</taxon>
        <taxon>Pseudomonadota</taxon>
        <taxon>Gammaproteobacteria</taxon>
        <taxon>Oceanospirillales</taxon>
        <taxon>Halomonadaceae</taxon>
        <taxon>Litchfieldella</taxon>
    </lineage>
</organism>
<reference evidence="3" key="1">
    <citation type="journal article" date="2019" name="Int. J. Syst. Evol. Microbiol.">
        <title>The Global Catalogue of Microorganisms (GCM) 10K type strain sequencing project: providing services to taxonomists for standard genome sequencing and annotation.</title>
        <authorList>
            <consortium name="The Broad Institute Genomics Platform"/>
            <consortium name="The Broad Institute Genome Sequencing Center for Infectious Disease"/>
            <person name="Wu L."/>
            <person name="Ma J."/>
        </authorList>
    </citation>
    <scope>NUCLEOTIDE SEQUENCE [LARGE SCALE GENOMIC DNA]</scope>
    <source>
        <strain evidence="3">KCTC 22228</strain>
    </source>
</reference>
<feature type="transmembrane region" description="Helical" evidence="1">
    <location>
        <begin position="34"/>
        <end position="53"/>
    </location>
</feature>
<evidence type="ECO:0000313" key="3">
    <source>
        <dbReference type="Proteomes" id="UP000653056"/>
    </source>
</evidence>
<feature type="transmembrane region" description="Helical" evidence="1">
    <location>
        <begin position="7"/>
        <end position="28"/>
    </location>
</feature>
<feature type="transmembrane region" description="Helical" evidence="1">
    <location>
        <begin position="91"/>
        <end position="108"/>
    </location>
</feature>
<feature type="transmembrane region" description="Helical" evidence="1">
    <location>
        <begin position="65"/>
        <end position="85"/>
    </location>
</feature>
<dbReference type="Proteomes" id="UP000653056">
    <property type="component" value="Unassembled WGS sequence"/>
</dbReference>
<dbReference type="EMBL" id="BMXS01000003">
    <property type="protein sequence ID" value="GGX84102.1"/>
    <property type="molecule type" value="Genomic_DNA"/>
</dbReference>
<evidence type="ECO:0000313" key="2">
    <source>
        <dbReference type="EMBL" id="GGX84102.1"/>
    </source>
</evidence>
<keyword evidence="1" id="KW-0472">Membrane</keyword>
<name>A0ABQ2YJI8_9GAMM</name>
<evidence type="ECO:0000256" key="1">
    <source>
        <dbReference type="SAM" id="Phobius"/>
    </source>
</evidence>
<sequence>MNMNRAYFLLGAFYSLLVLLGIVALLIGAGSPMALVQVAVGALAVIGLWGYILDKGFLNPRLWRPLAYLLGTGAVLQLVATLTASLSLVDITWMLISAMFSALMIFILHQYGDRDQDLWATPEEIEGGRLLGELLSQQPELVMEKQDQDRQATVNVSKVGERYRASVVRARGETEERFEEHFSCLSTLAFFIEKYTCITVGDFGRKYADSPASTA</sequence>
<gene>
    <name evidence="2" type="ORF">GCM10007160_09180</name>
</gene>
<dbReference type="RefSeq" id="WP_189466660.1">
    <property type="nucleotide sequence ID" value="NZ_BMXS01000003.1"/>
</dbReference>
<keyword evidence="3" id="KW-1185">Reference proteome</keyword>
<accession>A0ABQ2YJI8</accession>
<comment type="caution">
    <text evidence="2">The sequence shown here is derived from an EMBL/GenBank/DDBJ whole genome shotgun (WGS) entry which is preliminary data.</text>
</comment>
<protein>
    <submittedName>
        <fullName evidence="2">Uncharacterized protein</fullName>
    </submittedName>
</protein>
<keyword evidence="1" id="KW-0812">Transmembrane</keyword>
<keyword evidence="1" id="KW-1133">Transmembrane helix</keyword>